<feature type="transmembrane region" description="Helical" evidence="1">
    <location>
        <begin position="46"/>
        <end position="72"/>
    </location>
</feature>
<dbReference type="AlphaFoldDB" id="A0A839F8Y6"/>
<keyword evidence="1" id="KW-0812">Transmembrane</keyword>
<accession>A0A839F8Y6</accession>
<dbReference type="Proteomes" id="UP000550401">
    <property type="component" value="Unassembled WGS sequence"/>
</dbReference>
<protein>
    <submittedName>
        <fullName evidence="2">Uncharacterized protein</fullName>
    </submittedName>
</protein>
<reference evidence="2 3" key="1">
    <citation type="submission" date="2020-07" db="EMBL/GenBank/DDBJ databases">
        <title>Genomic Encyclopedia of Type Strains, Phase IV (KMG-V): Genome sequencing to study the core and pangenomes of soil and plant-associated prokaryotes.</title>
        <authorList>
            <person name="Whitman W."/>
        </authorList>
    </citation>
    <scope>NUCLEOTIDE SEQUENCE [LARGE SCALE GENOMIC DNA]</scope>
    <source>
        <strain evidence="2 3">RH2WT43</strain>
    </source>
</reference>
<evidence type="ECO:0000313" key="3">
    <source>
        <dbReference type="Proteomes" id="UP000550401"/>
    </source>
</evidence>
<feature type="transmembrane region" description="Helical" evidence="1">
    <location>
        <begin position="93"/>
        <end position="123"/>
    </location>
</feature>
<keyword evidence="1" id="KW-0472">Membrane</keyword>
<sequence length="182" mass="19286">MRTSLYSILCIAIRLGAVFMAVQVLVGVPTALGELLAAQVTVSTKAAITFGVAELALAGLLWLYPGILARIAAATSSQQVFESPITATELQQLAFAVLGICFVVQGLVDLVDIGTSLSMGVLTGDALDRYMRQYGWPWIGRDAIRIAFGIGLALGARGLATALFRWREYGLVAPQRDETPGG</sequence>
<name>A0A839F8Y6_9GAMM</name>
<keyword evidence="1" id="KW-1133">Transmembrane helix</keyword>
<feature type="transmembrane region" description="Helical" evidence="1">
    <location>
        <begin position="5"/>
        <end position="26"/>
    </location>
</feature>
<evidence type="ECO:0000313" key="2">
    <source>
        <dbReference type="EMBL" id="MBA8888601.1"/>
    </source>
</evidence>
<dbReference type="RefSeq" id="WP_182531643.1">
    <property type="nucleotide sequence ID" value="NZ_JACGXL010000004.1"/>
</dbReference>
<gene>
    <name evidence="2" type="ORF">FHW12_002834</name>
</gene>
<comment type="caution">
    <text evidence="2">The sequence shown here is derived from an EMBL/GenBank/DDBJ whole genome shotgun (WGS) entry which is preliminary data.</text>
</comment>
<organism evidence="2 3">
    <name type="scientific">Dokdonella fugitiva</name>
    <dbReference type="NCBI Taxonomy" id="328517"/>
    <lineage>
        <taxon>Bacteria</taxon>
        <taxon>Pseudomonadati</taxon>
        <taxon>Pseudomonadota</taxon>
        <taxon>Gammaproteobacteria</taxon>
        <taxon>Lysobacterales</taxon>
        <taxon>Rhodanobacteraceae</taxon>
        <taxon>Dokdonella</taxon>
    </lineage>
</organism>
<dbReference type="EMBL" id="JACGXL010000004">
    <property type="protein sequence ID" value="MBA8888601.1"/>
    <property type="molecule type" value="Genomic_DNA"/>
</dbReference>
<evidence type="ECO:0000256" key="1">
    <source>
        <dbReference type="SAM" id="Phobius"/>
    </source>
</evidence>
<feature type="transmembrane region" description="Helical" evidence="1">
    <location>
        <begin position="143"/>
        <end position="166"/>
    </location>
</feature>
<proteinExistence type="predicted"/>
<keyword evidence="3" id="KW-1185">Reference proteome</keyword>